<evidence type="ECO:0000259" key="2">
    <source>
        <dbReference type="PROSITE" id="PS50011"/>
    </source>
</evidence>
<feature type="region of interest" description="Disordered" evidence="1">
    <location>
        <begin position="797"/>
        <end position="833"/>
    </location>
</feature>
<protein>
    <recommendedName>
        <fullName evidence="2">Protein kinase domain-containing protein</fullName>
    </recommendedName>
</protein>
<comment type="caution">
    <text evidence="3">The sequence shown here is derived from an EMBL/GenBank/DDBJ whole genome shotgun (WGS) entry which is preliminary data.</text>
</comment>
<feature type="domain" description="Protein kinase" evidence="2">
    <location>
        <begin position="627"/>
        <end position="869"/>
    </location>
</feature>
<feature type="compositionally biased region" description="Basic and acidic residues" evidence="1">
    <location>
        <begin position="46"/>
        <end position="59"/>
    </location>
</feature>
<dbReference type="AlphaFoldDB" id="A0A367LG21"/>
<name>A0A367LG21_9HYPO</name>
<dbReference type="Proteomes" id="UP000253664">
    <property type="component" value="Unassembled WGS sequence"/>
</dbReference>
<gene>
    <name evidence="3" type="ORF">L249_1016</name>
</gene>
<organism evidence="3 4">
    <name type="scientific">Ophiocordyceps polyrhachis-furcata BCC 54312</name>
    <dbReference type="NCBI Taxonomy" id="1330021"/>
    <lineage>
        <taxon>Eukaryota</taxon>
        <taxon>Fungi</taxon>
        <taxon>Dikarya</taxon>
        <taxon>Ascomycota</taxon>
        <taxon>Pezizomycotina</taxon>
        <taxon>Sordariomycetes</taxon>
        <taxon>Hypocreomycetidae</taxon>
        <taxon>Hypocreales</taxon>
        <taxon>Ophiocordycipitaceae</taxon>
        <taxon>Ophiocordyceps</taxon>
    </lineage>
</organism>
<dbReference type="InterPro" id="IPR000719">
    <property type="entry name" value="Prot_kinase_dom"/>
</dbReference>
<dbReference type="GO" id="GO:0004672">
    <property type="term" value="F:protein kinase activity"/>
    <property type="evidence" value="ECO:0007669"/>
    <property type="project" value="InterPro"/>
</dbReference>
<dbReference type="PROSITE" id="PS50011">
    <property type="entry name" value="PROTEIN_KINASE_DOM"/>
    <property type="match status" value="1"/>
</dbReference>
<feature type="compositionally biased region" description="Polar residues" evidence="1">
    <location>
        <begin position="472"/>
        <end position="484"/>
    </location>
</feature>
<evidence type="ECO:0000256" key="1">
    <source>
        <dbReference type="SAM" id="MobiDB-lite"/>
    </source>
</evidence>
<dbReference type="InterPro" id="IPR052396">
    <property type="entry name" value="Meiotic_Drive_Suppr_Kinase"/>
</dbReference>
<sequence length="869" mass="98057">MSASQDHEMSDNPSDRPTFAGPGGSTSMAAATVALVQPALTRHRSFHNDDAPSAKRAKDQQNPLVDDDVTFEEQDAISDPAEFYRLKFLRERDARLRERDARLRERDARLQNSQQLTFKEYLTTVHEVHYSTLRQIIEKDPSKCTTERGHTRVDGRVIPPKLQIWKDFLGRQDEIFEQLEEMGDIRALETNETVKYSGRQLRAAKIYNESSLVFFIEAALERPTKLMIDEFNKYGDFRNKFNVPHGVMFKSDLNGVDRPFNIGNEMSDQYCCHATDEEGRIIFVSEYKPPHKLKEASFDILKPGLDIFQSIVQRNFVPKKDEDAFRVSVDFTAAVVQIFKDMVRQGIHYGMLTTGETIVFLWFDMNNDPRNLFYHVSHFGESAEPPESYRRTALGQFLAFTLLAARRNPNESLTPNPDCIDNLVQNLEKWTEPKPKREKKAKKQPEDGQPEDEQPENEQGGNSQSSSEGSTLDPSYRQSESVSPDQGERRTLRPRVPSLACSREANGDINTSPNSDDDDDEQPSQKDPPQPSFAGRQGGQQTRDNVDGGSYGGAGAADWGRNLPNRSYCTQACLLGLVNGGQLDAKCPNVALHQGTGRSVDSSHPIDHEEFLQLLKKQLKRTLVQGIKRAGRNESGSTGFLFKATLVEYGYTMVFKGAHESSAGALQHETAVYERLKPIQGKHVPVCLGLIDLRTLGRTLHHSNSYDGYAEIVYLLFLSRGGVNLFDAEVGIEAKEDLEEKATRAFRAIHELGVIQEDVRIENMLVNDEVNGIMVIDFELSQLLERPRIPLIVKQARQKRARSELPEPTSHKRSRKSHSTEGKRTKPPRAKNAGLFSWELSRLRGEFSELSSRNRHLALAGAGPKRRFG</sequence>
<feature type="region of interest" description="Disordered" evidence="1">
    <location>
        <begin position="430"/>
        <end position="551"/>
    </location>
</feature>
<reference evidence="3 4" key="1">
    <citation type="journal article" date="2015" name="BMC Genomics">
        <title>Insights from the genome of Ophiocordyceps polyrhachis-furcata to pathogenicity and host specificity in insect fungi.</title>
        <authorList>
            <person name="Wichadakul D."/>
            <person name="Kobmoo N."/>
            <person name="Ingsriswang S."/>
            <person name="Tangphatsornruang S."/>
            <person name="Chantasingh D."/>
            <person name="Luangsa-ard J.J."/>
            <person name="Eurwilaichitr L."/>
        </authorList>
    </citation>
    <scope>NUCLEOTIDE SEQUENCE [LARGE SCALE GENOMIC DNA]</scope>
    <source>
        <strain evidence="3 4">BCC 54312</strain>
    </source>
</reference>
<dbReference type="Gene3D" id="1.10.510.10">
    <property type="entry name" value="Transferase(Phosphotransferase) domain 1"/>
    <property type="match status" value="1"/>
</dbReference>
<accession>A0A367LG21</accession>
<proteinExistence type="predicted"/>
<dbReference type="PANTHER" id="PTHR37171">
    <property type="entry name" value="SERINE/THREONINE-PROTEIN KINASE YRZF-RELATED"/>
    <property type="match status" value="1"/>
</dbReference>
<evidence type="ECO:0000313" key="3">
    <source>
        <dbReference type="EMBL" id="RCI13368.1"/>
    </source>
</evidence>
<evidence type="ECO:0000313" key="4">
    <source>
        <dbReference type="Proteomes" id="UP000253664"/>
    </source>
</evidence>
<dbReference type="InterPro" id="IPR011009">
    <property type="entry name" value="Kinase-like_dom_sf"/>
</dbReference>
<dbReference type="GO" id="GO:0005524">
    <property type="term" value="F:ATP binding"/>
    <property type="evidence" value="ECO:0007669"/>
    <property type="project" value="InterPro"/>
</dbReference>
<dbReference type="OrthoDB" id="411394at2759"/>
<feature type="region of interest" description="Disordered" evidence="1">
    <location>
        <begin position="1"/>
        <end position="64"/>
    </location>
</feature>
<dbReference type="PANTHER" id="PTHR37171:SF1">
    <property type="entry name" value="SERINE_THREONINE-PROTEIN KINASE YRZF-RELATED"/>
    <property type="match status" value="1"/>
</dbReference>
<dbReference type="STRING" id="1330021.A0A367LG21"/>
<feature type="compositionally biased region" description="Low complexity" evidence="1">
    <location>
        <begin position="457"/>
        <end position="470"/>
    </location>
</feature>
<keyword evidence="4" id="KW-1185">Reference proteome</keyword>
<dbReference type="SUPFAM" id="SSF56112">
    <property type="entry name" value="Protein kinase-like (PK-like)"/>
    <property type="match status" value="1"/>
</dbReference>
<dbReference type="EMBL" id="LKCN02000007">
    <property type="protein sequence ID" value="RCI13368.1"/>
    <property type="molecule type" value="Genomic_DNA"/>
</dbReference>
<feature type="compositionally biased region" description="Basic and acidic residues" evidence="1">
    <location>
        <begin position="1"/>
        <end position="14"/>
    </location>
</feature>